<dbReference type="RefSeq" id="WP_257529751.1">
    <property type="nucleotide sequence ID" value="NZ_JANKAS010000003.1"/>
</dbReference>
<evidence type="ECO:0000256" key="2">
    <source>
        <dbReference type="ARBA" id="ARBA00022448"/>
    </source>
</evidence>
<comment type="subcellular location">
    <subcellularLocation>
        <location evidence="1">Cytoplasm</location>
    </subcellularLocation>
</comment>
<feature type="domain" description="PTS EIIB type-4" evidence="8">
    <location>
        <begin position="1"/>
        <end position="158"/>
    </location>
</feature>
<evidence type="ECO:0000256" key="6">
    <source>
        <dbReference type="ARBA" id="ARBA00022683"/>
    </source>
</evidence>
<accession>A0AAE3KZG8</accession>
<dbReference type="Gene3D" id="3.40.35.10">
    <property type="entry name" value="Phosphotransferase system, sorbose subfamily IIB component"/>
    <property type="match status" value="1"/>
</dbReference>
<dbReference type="InterPro" id="IPR004720">
    <property type="entry name" value="PTS_IIB_sorbose-sp"/>
</dbReference>
<keyword evidence="5" id="KW-0808">Transferase</keyword>
<dbReference type="GO" id="GO:0005737">
    <property type="term" value="C:cytoplasm"/>
    <property type="evidence" value="ECO:0007669"/>
    <property type="project" value="UniProtKB-SubCell"/>
</dbReference>
<dbReference type="SUPFAM" id="SSF52728">
    <property type="entry name" value="PTS IIb component"/>
    <property type="match status" value="1"/>
</dbReference>
<dbReference type="Pfam" id="PF03830">
    <property type="entry name" value="PTSIIB_sorb"/>
    <property type="match status" value="1"/>
</dbReference>
<keyword evidence="4 9" id="KW-0762">Sugar transport</keyword>
<evidence type="ECO:0000259" key="8">
    <source>
        <dbReference type="PROSITE" id="PS51101"/>
    </source>
</evidence>
<organism evidence="9 10">
    <name type="scientific">Irregularibacter muris</name>
    <dbReference type="NCBI Taxonomy" id="1796619"/>
    <lineage>
        <taxon>Bacteria</taxon>
        <taxon>Bacillati</taxon>
        <taxon>Bacillota</taxon>
        <taxon>Clostridia</taxon>
        <taxon>Eubacteriales</taxon>
        <taxon>Eubacteriaceae</taxon>
        <taxon>Irregularibacter</taxon>
    </lineage>
</organism>
<dbReference type="EMBL" id="JANKAS010000003">
    <property type="protein sequence ID" value="MCR1898277.1"/>
    <property type="molecule type" value="Genomic_DNA"/>
</dbReference>
<evidence type="ECO:0000256" key="3">
    <source>
        <dbReference type="ARBA" id="ARBA00022490"/>
    </source>
</evidence>
<dbReference type="AlphaFoldDB" id="A0AAE3KZG8"/>
<evidence type="ECO:0000256" key="7">
    <source>
        <dbReference type="ARBA" id="ARBA00022777"/>
    </source>
</evidence>
<dbReference type="GO" id="GO:0009401">
    <property type="term" value="P:phosphoenolpyruvate-dependent sugar phosphotransferase system"/>
    <property type="evidence" value="ECO:0007669"/>
    <property type="project" value="UniProtKB-KW"/>
</dbReference>
<sequence length="158" mass="17663">MGEIVLARIDDRLIHGQVMTAWLNYTSANRITIIDEEVAKDSFMKTVLEMAIPPGIKLDICDIEGAVNLLTSKLRDKDRVIILVKRPETIYELIEKGVDIGSLNIGGMGAKPGRKKFYKNISASSEEKETMKRILDKGVKVAIQIIPDNKEILVDKLL</sequence>
<protein>
    <submittedName>
        <fullName evidence="9">PTS sugar transporter subunit IIB</fullName>
    </submittedName>
</protein>
<comment type="caution">
    <text evidence="9">The sequence shown here is derived from an EMBL/GenBank/DDBJ whole genome shotgun (WGS) entry which is preliminary data.</text>
</comment>
<keyword evidence="7" id="KW-0418">Kinase</keyword>
<dbReference type="Proteomes" id="UP001205748">
    <property type="component" value="Unassembled WGS sequence"/>
</dbReference>
<name>A0AAE3KZG8_9FIRM</name>
<keyword evidence="3" id="KW-0963">Cytoplasm</keyword>
<evidence type="ECO:0000313" key="10">
    <source>
        <dbReference type="Proteomes" id="UP001205748"/>
    </source>
</evidence>
<evidence type="ECO:0000313" key="9">
    <source>
        <dbReference type="EMBL" id="MCR1898277.1"/>
    </source>
</evidence>
<gene>
    <name evidence="9" type="ORF">NSA47_04650</name>
</gene>
<dbReference type="GO" id="GO:0016301">
    <property type="term" value="F:kinase activity"/>
    <property type="evidence" value="ECO:0007669"/>
    <property type="project" value="UniProtKB-KW"/>
</dbReference>
<dbReference type="PROSITE" id="PS51101">
    <property type="entry name" value="PTS_EIIB_TYPE_4"/>
    <property type="match status" value="1"/>
</dbReference>
<dbReference type="InterPro" id="IPR036667">
    <property type="entry name" value="PTS_IIB_sorbose-sp_sf"/>
</dbReference>
<keyword evidence="2" id="KW-0813">Transport</keyword>
<evidence type="ECO:0000256" key="1">
    <source>
        <dbReference type="ARBA" id="ARBA00004496"/>
    </source>
</evidence>
<evidence type="ECO:0000256" key="4">
    <source>
        <dbReference type="ARBA" id="ARBA00022597"/>
    </source>
</evidence>
<proteinExistence type="predicted"/>
<keyword evidence="10" id="KW-1185">Reference proteome</keyword>
<reference evidence="9" key="1">
    <citation type="submission" date="2022-07" db="EMBL/GenBank/DDBJ databases">
        <title>Enhanced cultured diversity of the mouse gut microbiota enables custom-made synthetic communities.</title>
        <authorList>
            <person name="Afrizal A."/>
        </authorList>
    </citation>
    <scope>NUCLEOTIDE SEQUENCE</scope>
    <source>
        <strain evidence="9">DSM 28593</strain>
    </source>
</reference>
<dbReference type="GO" id="GO:0008982">
    <property type="term" value="F:protein-N(PI)-phosphohistidine-sugar phosphotransferase activity"/>
    <property type="evidence" value="ECO:0007669"/>
    <property type="project" value="InterPro"/>
</dbReference>
<keyword evidence="6" id="KW-0598">Phosphotransferase system</keyword>
<evidence type="ECO:0000256" key="5">
    <source>
        <dbReference type="ARBA" id="ARBA00022679"/>
    </source>
</evidence>